<dbReference type="EMBL" id="VLLB01000005">
    <property type="protein sequence ID" value="TWI64435.1"/>
    <property type="molecule type" value="Genomic_DNA"/>
</dbReference>
<evidence type="ECO:0000313" key="3">
    <source>
        <dbReference type="Proteomes" id="UP000318431"/>
    </source>
</evidence>
<feature type="domain" description="Phasin" evidence="1">
    <location>
        <begin position="6"/>
        <end position="107"/>
    </location>
</feature>
<organism evidence="2 3">
    <name type="scientific">Pseudoduganella lurida</name>
    <dbReference type="NCBI Taxonomy" id="1036180"/>
    <lineage>
        <taxon>Bacteria</taxon>
        <taxon>Pseudomonadati</taxon>
        <taxon>Pseudomonadota</taxon>
        <taxon>Betaproteobacteria</taxon>
        <taxon>Burkholderiales</taxon>
        <taxon>Oxalobacteraceae</taxon>
        <taxon>Telluria group</taxon>
        <taxon>Pseudoduganella</taxon>
    </lineage>
</organism>
<evidence type="ECO:0000313" key="2">
    <source>
        <dbReference type="EMBL" id="TWI64435.1"/>
    </source>
</evidence>
<dbReference type="RefSeq" id="WP_158643158.1">
    <property type="nucleotide sequence ID" value="NZ_VLLB01000005.1"/>
</dbReference>
<dbReference type="AlphaFoldDB" id="A0A562R5T9"/>
<dbReference type="OrthoDB" id="8759666at2"/>
<comment type="caution">
    <text evidence="2">The sequence shown here is derived from an EMBL/GenBank/DDBJ whole genome shotgun (WGS) entry which is preliminary data.</text>
</comment>
<reference evidence="2 3" key="1">
    <citation type="journal article" date="2015" name="Stand. Genomic Sci.">
        <title>Genomic Encyclopedia of Bacterial and Archaeal Type Strains, Phase III: the genomes of soil and plant-associated and newly described type strains.</title>
        <authorList>
            <person name="Whitman W.B."/>
            <person name="Woyke T."/>
            <person name="Klenk H.P."/>
            <person name="Zhou Y."/>
            <person name="Lilburn T.G."/>
            <person name="Beck B.J."/>
            <person name="De Vos P."/>
            <person name="Vandamme P."/>
            <person name="Eisen J.A."/>
            <person name="Garrity G."/>
            <person name="Hugenholtz P."/>
            <person name="Kyrpides N.C."/>
        </authorList>
    </citation>
    <scope>NUCLEOTIDE SEQUENCE [LARGE SCALE GENOMIC DNA]</scope>
    <source>
        <strain evidence="2 3">CGMCC 1.10822</strain>
    </source>
</reference>
<sequence length="330" mass="32771">MSSIAEQISATSKSQLESQLNFLNSVLKKTFDSAGQVLALNISTARNVAERGTAAARQLIDAKDPRAALDLARPFSALEGLSSYGRELFSIAATTHAELLQTARDQFRTEAATGAAAGLLPKLPSLPTFPQAAAAGRDVIDSAAAATQEATAQMAAAARQATEAVAAATIDAASQAARSTTAAAQAMSDTSAQASDAVADATAEAAHKTLDAADTAAQAGSQAVDAASQAVADVANVSDVANAAGSAQAVTGTVVEQAAGTTEKTVEQIAAAVAESAPAAGSAALFDGEGAATTKNVRAKPASKPVAEAVAALADKPSTTLKNLPGKSRK</sequence>
<name>A0A562R5T9_9BURK</name>
<gene>
    <name evidence="2" type="ORF">IP91_03205</name>
</gene>
<keyword evidence="3" id="KW-1185">Reference proteome</keyword>
<evidence type="ECO:0000259" key="1">
    <source>
        <dbReference type="Pfam" id="PF09361"/>
    </source>
</evidence>
<accession>A0A562R5T9</accession>
<proteinExistence type="predicted"/>
<protein>
    <submittedName>
        <fullName evidence="2">Phasin family protein</fullName>
    </submittedName>
</protein>
<dbReference type="Proteomes" id="UP000318431">
    <property type="component" value="Unassembled WGS sequence"/>
</dbReference>
<dbReference type="InterPro" id="IPR018968">
    <property type="entry name" value="Phasin"/>
</dbReference>
<dbReference type="NCBIfam" id="TIGR01841">
    <property type="entry name" value="phasin"/>
    <property type="match status" value="1"/>
</dbReference>
<dbReference type="InterPro" id="IPR010127">
    <property type="entry name" value="Phasin_subfam-1"/>
</dbReference>
<dbReference type="Pfam" id="PF09361">
    <property type="entry name" value="Phasin_2"/>
    <property type="match status" value="1"/>
</dbReference>